<dbReference type="Proteomes" id="UP000017396">
    <property type="component" value="Chromosome"/>
</dbReference>
<dbReference type="KEGG" id="glj:GKIL_4320"/>
<evidence type="ECO:0000313" key="2">
    <source>
        <dbReference type="Proteomes" id="UP000017396"/>
    </source>
</evidence>
<keyword evidence="2" id="KW-1185">Reference proteome</keyword>
<dbReference type="EMBL" id="CP003587">
    <property type="protein sequence ID" value="AGY60566.1"/>
    <property type="molecule type" value="Genomic_DNA"/>
</dbReference>
<organism evidence="1 2">
    <name type="scientific">Gloeobacter kilaueensis (strain ATCC BAA-2537 / CCAP 1431/1 / ULC 316 / JS1)</name>
    <dbReference type="NCBI Taxonomy" id="1183438"/>
    <lineage>
        <taxon>Bacteria</taxon>
        <taxon>Bacillati</taxon>
        <taxon>Cyanobacteriota</taxon>
        <taxon>Cyanophyceae</taxon>
        <taxon>Gloeobacterales</taxon>
        <taxon>Gloeobacteraceae</taxon>
        <taxon>Gloeobacter</taxon>
    </lineage>
</organism>
<name>U5QNQ9_GLOK1</name>
<sequence>MPFPRSRSRPPKLRLPLVLNREECEVLGCALEQAIAEAAPGSDELALLYTLLRKTERIGRKFADEATRWGTDDLGDD</sequence>
<evidence type="ECO:0000313" key="1">
    <source>
        <dbReference type="EMBL" id="AGY60566.1"/>
    </source>
</evidence>
<dbReference type="RefSeq" id="WP_023175936.1">
    <property type="nucleotide sequence ID" value="NC_022600.1"/>
</dbReference>
<reference evidence="1 2" key="1">
    <citation type="journal article" date="2013" name="PLoS ONE">
        <title>Cultivation and Complete Genome Sequencing of Gloeobacter kilaueensis sp. nov., from a Lava Cave in Kilauea Caldera, Hawai'i.</title>
        <authorList>
            <person name="Saw J.H."/>
            <person name="Schatz M."/>
            <person name="Brown M.V."/>
            <person name="Kunkel D.D."/>
            <person name="Foster J.S."/>
            <person name="Shick H."/>
            <person name="Christensen S."/>
            <person name="Hou S."/>
            <person name="Wan X."/>
            <person name="Donachie S.P."/>
        </authorList>
    </citation>
    <scope>NUCLEOTIDE SEQUENCE [LARGE SCALE GENOMIC DNA]</scope>
    <source>
        <strain evidence="2">JS</strain>
    </source>
</reference>
<protein>
    <submittedName>
        <fullName evidence="1">Uncharacterized protein</fullName>
    </submittedName>
</protein>
<dbReference type="STRING" id="1183438.GKIL_4320"/>
<gene>
    <name evidence="1" type="ORF">GKIL_4320</name>
</gene>
<dbReference type="HOGENOM" id="CLU_2633075_0_0_3"/>
<dbReference type="AlphaFoldDB" id="U5QNQ9"/>
<dbReference type="OrthoDB" id="9950820at2"/>
<proteinExistence type="predicted"/>
<accession>U5QNQ9</accession>